<feature type="compositionally biased region" description="Basic residues" evidence="2">
    <location>
        <begin position="126"/>
        <end position="135"/>
    </location>
</feature>
<organism evidence="3 4">
    <name type="scientific">Sporormia fimetaria CBS 119925</name>
    <dbReference type="NCBI Taxonomy" id="1340428"/>
    <lineage>
        <taxon>Eukaryota</taxon>
        <taxon>Fungi</taxon>
        <taxon>Dikarya</taxon>
        <taxon>Ascomycota</taxon>
        <taxon>Pezizomycotina</taxon>
        <taxon>Dothideomycetes</taxon>
        <taxon>Pleosporomycetidae</taxon>
        <taxon>Pleosporales</taxon>
        <taxon>Sporormiaceae</taxon>
        <taxon>Sporormia</taxon>
    </lineage>
</organism>
<feature type="compositionally biased region" description="Low complexity" evidence="2">
    <location>
        <begin position="101"/>
        <end position="115"/>
    </location>
</feature>
<dbReference type="Proteomes" id="UP000799440">
    <property type="component" value="Unassembled WGS sequence"/>
</dbReference>
<sequence>MSFFNSVMGSLSPTFRRSFEDPNAPDHELPIYHSQPIPRIPPPITSTVLWNRPKLVQSSARVPDEILALQRKAKDLEQQLQELLDAQAVGLIEPEKETTHHGSTSAGTTTSTASSLRDHGFESRKPPRRLSKKQHVNLDAARRGIYTRIRELAKTKADETELLNEDLGELRAIMGRTEYWTQKRSQLQERIRDVPAEGQNERTRKLHDEASQLEHEIRMKEEELRVLRNRHGRVMDALEDYENSVEAELSSYKSSLLDLDKEVTHFLERPPTPKYRSTYDTLFFTLPAKRRTLELAHDFWKDERTQVQKRYDKAKFELEALEEGAVVWKNVVKRVSDYEKTLKEHLDRDIPDHSQMTTDIEALIAYLEEAYQNATSRNWNLLICAIGAELGAFKRGKEILETAMEKNSNGKPKEEPTQPDLYEDKGDTRYESHSHAESDDESAASPPFRRTARSPLKTSLAPQPRFLDSDHDDDPDPELLISH</sequence>
<name>A0A6A6VQ60_9PLEO</name>
<reference evidence="3" key="1">
    <citation type="journal article" date="2020" name="Stud. Mycol.">
        <title>101 Dothideomycetes genomes: a test case for predicting lifestyles and emergence of pathogens.</title>
        <authorList>
            <person name="Haridas S."/>
            <person name="Albert R."/>
            <person name="Binder M."/>
            <person name="Bloem J."/>
            <person name="Labutti K."/>
            <person name="Salamov A."/>
            <person name="Andreopoulos B."/>
            <person name="Baker S."/>
            <person name="Barry K."/>
            <person name="Bills G."/>
            <person name="Bluhm B."/>
            <person name="Cannon C."/>
            <person name="Castanera R."/>
            <person name="Culley D."/>
            <person name="Daum C."/>
            <person name="Ezra D."/>
            <person name="Gonzalez J."/>
            <person name="Henrissat B."/>
            <person name="Kuo A."/>
            <person name="Liang C."/>
            <person name="Lipzen A."/>
            <person name="Lutzoni F."/>
            <person name="Magnuson J."/>
            <person name="Mondo S."/>
            <person name="Nolan M."/>
            <person name="Ohm R."/>
            <person name="Pangilinan J."/>
            <person name="Park H.-J."/>
            <person name="Ramirez L."/>
            <person name="Alfaro M."/>
            <person name="Sun H."/>
            <person name="Tritt A."/>
            <person name="Yoshinaga Y."/>
            <person name="Zwiers L.-H."/>
            <person name="Turgeon B."/>
            <person name="Goodwin S."/>
            <person name="Spatafora J."/>
            <person name="Crous P."/>
            <person name="Grigoriev I."/>
        </authorList>
    </citation>
    <scope>NUCLEOTIDE SEQUENCE</scope>
    <source>
        <strain evidence="3">CBS 119925</strain>
    </source>
</reference>
<proteinExistence type="predicted"/>
<feature type="coiled-coil region" evidence="1">
    <location>
        <begin position="196"/>
        <end position="230"/>
    </location>
</feature>
<feature type="region of interest" description="Disordered" evidence="2">
    <location>
        <begin position="403"/>
        <end position="483"/>
    </location>
</feature>
<evidence type="ECO:0000256" key="2">
    <source>
        <dbReference type="SAM" id="MobiDB-lite"/>
    </source>
</evidence>
<evidence type="ECO:0000256" key="1">
    <source>
        <dbReference type="SAM" id="Coils"/>
    </source>
</evidence>
<protein>
    <submittedName>
        <fullName evidence="3">Uncharacterized protein</fullName>
    </submittedName>
</protein>
<keyword evidence="4" id="KW-1185">Reference proteome</keyword>
<dbReference type="OrthoDB" id="5342758at2759"/>
<feature type="region of interest" description="Disordered" evidence="2">
    <location>
        <begin position="95"/>
        <end position="137"/>
    </location>
</feature>
<dbReference type="AlphaFoldDB" id="A0A6A6VQ60"/>
<evidence type="ECO:0000313" key="3">
    <source>
        <dbReference type="EMBL" id="KAF2751946.1"/>
    </source>
</evidence>
<feature type="compositionally biased region" description="Basic and acidic residues" evidence="2">
    <location>
        <begin position="411"/>
        <end position="437"/>
    </location>
</feature>
<keyword evidence="1" id="KW-0175">Coiled coil</keyword>
<gene>
    <name evidence="3" type="ORF">M011DRAFT_482728</name>
</gene>
<dbReference type="EMBL" id="MU006561">
    <property type="protein sequence ID" value="KAF2751946.1"/>
    <property type="molecule type" value="Genomic_DNA"/>
</dbReference>
<feature type="compositionally biased region" description="Basic and acidic residues" evidence="2">
    <location>
        <begin position="116"/>
        <end position="125"/>
    </location>
</feature>
<evidence type="ECO:0000313" key="4">
    <source>
        <dbReference type="Proteomes" id="UP000799440"/>
    </source>
</evidence>
<accession>A0A6A6VQ60</accession>